<dbReference type="CDD" id="cd14059">
    <property type="entry name" value="STKc_MAP3K12_13"/>
    <property type="match status" value="1"/>
</dbReference>
<feature type="coiled-coil region" evidence="13">
    <location>
        <begin position="462"/>
        <end position="489"/>
    </location>
</feature>
<comment type="catalytic activity">
    <reaction evidence="8">
        <text>L-threonyl-[protein] + ATP = O-phospho-L-threonyl-[protein] + ADP + H(+)</text>
        <dbReference type="Rhea" id="RHEA:46608"/>
        <dbReference type="Rhea" id="RHEA-COMP:11060"/>
        <dbReference type="Rhea" id="RHEA-COMP:11605"/>
        <dbReference type="ChEBI" id="CHEBI:15378"/>
        <dbReference type="ChEBI" id="CHEBI:30013"/>
        <dbReference type="ChEBI" id="CHEBI:30616"/>
        <dbReference type="ChEBI" id="CHEBI:61977"/>
        <dbReference type="ChEBI" id="CHEBI:456216"/>
        <dbReference type="EC" id="2.7.11.25"/>
    </reaction>
</comment>
<dbReference type="EC" id="2.7.11.25" evidence="2"/>
<proteinExistence type="inferred from homology"/>
<dbReference type="PRINTS" id="PR00109">
    <property type="entry name" value="TYRKINASE"/>
</dbReference>
<dbReference type="GO" id="GO:0005524">
    <property type="term" value="F:ATP binding"/>
    <property type="evidence" value="ECO:0007669"/>
    <property type="project" value="UniProtKB-KW"/>
</dbReference>
<evidence type="ECO:0000313" key="16">
    <source>
        <dbReference type="EMBL" id="KAF8790379.1"/>
    </source>
</evidence>
<evidence type="ECO:0000256" key="6">
    <source>
        <dbReference type="ARBA" id="ARBA00022777"/>
    </source>
</evidence>
<keyword evidence="5" id="KW-0547">Nucleotide-binding</keyword>
<keyword evidence="17" id="KW-1185">Reference proteome</keyword>
<gene>
    <name evidence="16" type="ORF">HNY73_005405</name>
</gene>
<keyword evidence="7" id="KW-0067">ATP-binding</keyword>
<dbReference type="GO" id="GO:0004709">
    <property type="term" value="F:MAP kinase kinase kinase activity"/>
    <property type="evidence" value="ECO:0007669"/>
    <property type="project" value="UniProtKB-EC"/>
</dbReference>
<evidence type="ECO:0000256" key="14">
    <source>
        <dbReference type="SAM" id="MobiDB-lite"/>
    </source>
</evidence>
<dbReference type="SMART" id="SM00220">
    <property type="entry name" value="S_TKc"/>
    <property type="match status" value="1"/>
</dbReference>
<dbReference type="InterPro" id="IPR008271">
    <property type="entry name" value="Ser/Thr_kinase_AS"/>
</dbReference>
<comment type="catalytic activity">
    <reaction evidence="9">
        <text>L-seryl-[protein] + ATP = O-phospho-L-seryl-[protein] + ADP + H(+)</text>
        <dbReference type="Rhea" id="RHEA:17989"/>
        <dbReference type="Rhea" id="RHEA-COMP:9863"/>
        <dbReference type="Rhea" id="RHEA-COMP:11604"/>
        <dbReference type="ChEBI" id="CHEBI:15378"/>
        <dbReference type="ChEBI" id="CHEBI:29999"/>
        <dbReference type="ChEBI" id="CHEBI:30616"/>
        <dbReference type="ChEBI" id="CHEBI:83421"/>
        <dbReference type="ChEBI" id="CHEBI:456216"/>
        <dbReference type="EC" id="2.7.11.25"/>
    </reaction>
</comment>
<dbReference type="GO" id="GO:0006950">
    <property type="term" value="P:response to stress"/>
    <property type="evidence" value="ECO:0007669"/>
    <property type="project" value="UniProtKB-ARBA"/>
</dbReference>
<evidence type="ECO:0000256" key="5">
    <source>
        <dbReference type="ARBA" id="ARBA00022741"/>
    </source>
</evidence>
<dbReference type="PANTHER" id="PTHR44329:SF304">
    <property type="entry name" value="MITOGEN-ACTIVATED PROTEIN KINASE KINASE KINASE 13-LIKE ISOFORM X1"/>
    <property type="match status" value="1"/>
</dbReference>
<comment type="similarity">
    <text evidence="1">Belongs to the protein kinase superfamily. STE Ser/Thr protein kinase family. MAP kinase kinase kinase subfamily.</text>
</comment>
<evidence type="ECO:0000256" key="7">
    <source>
        <dbReference type="ARBA" id="ARBA00022840"/>
    </source>
</evidence>
<dbReference type="InterPro" id="IPR011009">
    <property type="entry name" value="Kinase-like_dom_sf"/>
</dbReference>
<evidence type="ECO:0000313" key="17">
    <source>
        <dbReference type="Proteomes" id="UP000807504"/>
    </source>
</evidence>
<organism evidence="16 17">
    <name type="scientific">Argiope bruennichi</name>
    <name type="common">Wasp spider</name>
    <name type="synonym">Aranea bruennichi</name>
    <dbReference type="NCBI Taxonomy" id="94029"/>
    <lineage>
        <taxon>Eukaryota</taxon>
        <taxon>Metazoa</taxon>
        <taxon>Ecdysozoa</taxon>
        <taxon>Arthropoda</taxon>
        <taxon>Chelicerata</taxon>
        <taxon>Arachnida</taxon>
        <taxon>Araneae</taxon>
        <taxon>Araneomorphae</taxon>
        <taxon>Entelegynae</taxon>
        <taxon>Araneoidea</taxon>
        <taxon>Araneidae</taxon>
        <taxon>Argiope</taxon>
    </lineage>
</organism>
<dbReference type="Proteomes" id="UP000807504">
    <property type="component" value="Unassembled WGS sequence"/>
</dbReference>
<accession>A0A8T0FLD5</accession>
<evidence type="ECO:0000256" key="9">
    <source>
        <dbReference type="ARBA" id="ARBA00048329"/>
    </source>
</evidence>
<dbReference type="PANTHER" id="PTHR44329">
    <property type="entry name" value="SERINE/THREONINE-PROTEIN KINASE TNNI3K-RELATED"/>
    <property type="match status" value="1"/>
</dbReference>
<keyword evidence="6 16" id="KW-0418">Kinase</keyword>
<dbReference type="EMBL" id="JABXBU010000011">
    <property type="protein sequence ID" value="KAF8790379.1"/>
    <property type="molecule type" value="Genomic_DNA"/>
</dbReference>
<dbReference type="InterPro" id="IPR000719">
    <property type="entry name" value="Prot_kinase_dom"/>
</dbReference>
<comment type="caution">
    <text evidence="16">The sequence shown here is derived from an EMBL/GenBank/DDBJ whole genome shotgun (WGS) entry which is preliminary data.</text>
</comment>
<evidence type="ECO:0000256" key="12">
    <source>
        <dbReference type="ARBA" id="ARBA00080806"/>
    </source>
</evidence>
<dbReference type="Gene3D" id="1.10.510.10">
    <property type="entry name" value="Transferase(Phosphotransferase) domain 1"/>
    <property type="match status" value="1"/>
</dbReference>
<sequence>MRTSCSISDLRSAKFLQSLTVSETDQRYLSAYNINKKSVFGGSIFLSYNAIYSTSYLERSTSNIIIGEKSIHLLHLSNVAEQNNSIVEAQGRSRTLPLNSAIVYGSSNMICSTYKKNAPLSQSKDADLNYTDTGQRSNRWFDGLLRCLKPVWTVLGKSSVHELKEDNWEILFDDIKDLQFLGSGAQGAVFCGRLNGELVAVKKVREKSETDVKHLKKLSHCNVVTFKGVCVQPPCFCIIMEYCPSGTLHNLLRQGTEIPPKKVMEWSKQVAGGMNYLHTHKIIHRDLKSENILIGYNDVLKISDFGTSRQWNDKSVKMSFAGTVAWMAPEVIRNESCSEKVDIWSFGVVLWELLTCETPYKGVDSSAIIWGVGSNSLHLPVPSTCPDGFKLLLKQCWSGKPRNRPSFRHIMMHLDIAAVEILSTPEEEYFQTQATWRKEIGSYMQKIKNDACYGLHVEEDLIKRRKEELKHAQDIREHYEKKLERANTLYMELATCLLQVEQREQELIQREQNLRFGNSYSRSSRKNIRRFLKNHRSSKKKNLKNATAELSVSSKTAESSAFHGSAKSRIRRAKVVKSNYQTEKFDYSVPFDVAESSYQSSELELPSFIDTETQTESVDKDELVISTDRHVIEGIENLHLSENTNSAKHSDLLVVRPLELNASELSSHSFSGKVDKNSDNFSADKFKAEHRASDELKKSDSVGIYDCSEKFENTISFRRKAMKRKPKFNQQFCRMGSFRGKILLKKFGSSLQEFSGTEESCESDYDRDSPGNSRFSLANISENSLSSSDEYSEEENTSEHSSSQYTTGELLSSMSNPDITLSMDFDSPCGETILVNQNSLESDVAQNFKIQGMDEEITSEQIF</sequence>
<keyword evidence="4" id="KW-0808">Transferase</keyword>
<dbReference type="GO" id="GO:0005737">
    <property type="term" value="C:cytoplasm"/>
    <property type="evidence" value="ECO:0007669"/>
    <property type="project" value="TreeGrafter"/>
</dbReference>
<evidence type="ECO:0000256" key="8">
    <source>
        <dbReference type="ARBA" id="ARBA00047559"/>
    </source>
</evidence>
<dbReference type="Pfam" id="PF07714">
    <property type="entry name" value="PK_Tyr_Ser-Thr"/>
    <property type="match status" value="1"/>
</dbReference>
<keyword evidence="13" id="KW-0175">Coiled coil</keyword>
<dbReference type="FunFam" id="1.10.510.10:FF:000087">
    <property type="entry name" value="Mitogen-activated protein kinase kinase kinase 12"/>
    <property type="match status" value="1"/>
</dbReference>
<feature type="compositionally biased region" description="Polar residues" evidence="14">
    <location>
        <begin position="804"/>
        <end position="813"/>
    </location>
</feature>
<dbReference type="PROSITE" id="PS50011">
    <property type="entry name" value="PROTEIN_KINASE_DOM"/>
    <property type="match status" value="1"/>
</dbReference>
<dbReference type="SUPFAM" id="SSF56112">
    <property type="entry name" value="Protein kinase-like (PK-like)"/>
    <property type="match status" value="1"/>
</dbReference>
<dbReference type="PROSITE" id="PS00108">
    <property type="entry name" value="PROTEIN_KINASE_ST"/>
    <property type="match status" value="1"/>
</dbReference>
<evidence type="ECO:0000256" key="11">
    <source>
        <dbReference type="ARBA" id="ARBA00077446"/>
    </source>
</evidence>
<evidence type="ECO:0000256" key="13">
    <source>
        <dbReference type="SAM" id="Coils"/>
    </source>
</evidence>
<evidence type="ECO:0000256" key="1">
    <source>
        <dbReference type="ARBA" id="ARBA00006529"/>
    </source>
</evidence>
<dbReference type="InterPro" id="IPR001245">
    <property type="entry name" value="Ser-Thr/Tyr_kinase_cat_dom"/>
</dbReference>
<evidence type="ECO:0000259" key="15">
    <source>
        <dbReference type="PROSITE" id="PS50011"/>
    </source>
</evidence>
<reference evidence="16" key="2">
    <citation type="submission" date="2020-06" db="EMBL/GenBank/DDBJ databases">
        <authorList>
            <person name="Sheffer M."/>
        </authorList>
    </citation>
    <scope>NUCLEOTIDE SEQUENCE</scope>
</reference>
<dbReference type="InterPro" id="IPR051681">
    <property type="entry name" value="Ser/Thr_Kinases-Pseudokinases"/>
</dbReference>
<feature type="domain" description="Protein kinase" evidence="15">
    <location>
        <begin position="175"/>
        <end position="416"/>
    </location>
</feature>
<dbReference type="AlphaFoldDB" id="A0A8T0FLD5"/>
<evidence type="ECO:0000256" key="2">
    <source>
        <dbReference type="ARBA" id="ARBA00012406"/>
    </source>
</evidence>
<evidence type="ECO:0000256" key="3">
    <source>
        <dbReference type="ARBA" id="ARBA00022527"/>
    </source>
</evidence>
<keyword evidence="3" id="KW-0723">Serine/threonine-protein kinase</keyword>
<protein>
    <recommendedName>
        <fullName evidence="10">Mitogen-activated protein kinase kinase kinase dlk-1</fullName>
        <ecNumber evidence="2">2.7.11.25</ecNumber>
    </recommendedName>
    <alternativeName>
        <fullName evidence="12">DAP kinase-like kinase</fullName>
    </alternativeName>
    <alternativeName>
        <fullName evidence="11">Death-associated protein kinase-like kinase</fullName>
    </alternativeName>
</protein>
<name>A0A8T0FLD5_ARGBR</name>
<dbReference type="Gene3D" id="3.30.200.20">
    <property type="entry name" value="Phosphorylase Kinase, domain 1"/>
    <property type="match status" value="1"/>
</dbReference>
<feature type="region of interest" description="Disordered" evidence="14">
    <location>
        <begin position="783"/>
        <end position="813"/>
    </location>
</feature>
<evidence type="ECO:0000256" key="4">
    <source>
        <dbReference type="ARBA" id="ARBA00022679"/>
    </source>
</evidence>
<evidence type="ECO:0000256" key="10">
    <source>
        <dbReference type="ARBA" id="ARBA00074193"/>
    </source>
</evidence>
<reference evidence="16" key="1">
    <citation type="journal article" date="2020" name="bioRxiv">
        <title>Chromosome-level reference genome of the European wasp spider Argiope bruennichi: a resource for studies on range expansion and evolutionary adaptation.</title>
        <authorList>
            <person name="Sheffer M.M."/>
            <person name="Hoppe A."/>
            <person name="Krehenwinkel H."/>
            <person name="Uhl G."/>
            <person name="Kuss A.W."/>
            <person name="Jensen L."/>
            <person name="Jensen C."/>
            <person name="Gillespie R.G."/>
            <person name="Hoff K.J."/>
            <person name="Prost S."/>
        </authorList>
    </citation>
    <scope>NUCLEOTIDE SEQUENCE</scope>
</reference>